<evidence type="ECO:0000313" key="1">
    <source>
        <dbReference type="EMBL" id="KAG7592241.1"/>
    </source>
</evidence>
<comment type="caution">
    <text evidence="1">The sequence shown here is derived from an EMBL/GenBank/DDBJ whole genome shotgun (WGS) entry which is preliminary data.</text>
</comment>
<dbReference type="Proteomes" id="UP000694240">
    <property type="component" value="Chromosome 6"/>
</dbReference>
<protein>
    <submittedName>
        <fullName evidence="1">Uncharacterized protein</fullName>
    </submittedName>
</protein>
<proteinExistence type="predicted"/>
<dbReference type="EMBL" id="JAEFBK010000006">
    <property type="protein sequence ID" value="KAG7592241.1"/>
    <property type="molecule type" value="Genomic_DNA"/>
</dbReference>
<name>A0A8T2CA24_9BRAS</name>
<sequence length="110" mass="12440">MDSEIAFDYSPRFRIFKNGRIERLVPETFVPPSLNPENGVVSKDAVYSPKKNLSLRITSLRKPSLTPAIRKSHYSSTFTAELSSWKQLSLQFTTLFSHQLSQPPIASPSQ</sequence>
<gene>
    <name evidence="1" type="ORF">ISN45_Aa01g011520</name>
</gene>
<keyword evidence="2" id="KW-1185">Reference proteome</keyword>
<dbReference type="AlphaFoldDB" id="A0A8T2CA24"/>
<reference evidence="1 2" key="1">
    <citation type="submission" date="2020-12" db="EMBL/GenBank/DDBJ databases">
        <title>Concerted genomic and epigenomic changes stabilize Arabidopsis allopolyploids.</title>
        <authorList>
            <person name="Chen Z."/>
        </authorList>
    </citation>
    <scope>NUCLEOTIDE SEQUENCE [LARGE SCALE GENOMIC DNA]</scope>
    <source>
        <strain evidence="1">Allo738</strain>
        <tissue evidence="1">Leaf</tissue>
    </source>
</reference>
<evidence type="ECO:0000313" key="2">
    <source>
        <dbReference type="Proteomes" id="UP000694240"/>
    </source>
</evidence>
<organism evidence="1 2">
    <name type="scientific">Arabidopsis thaliana x Arabidopsis arenosa</name>
    <dbReference type="NCBI Taxonomy" id="1240361"/>
    <lineage>
        <taxon>Eukaryota</taxon>
        <taxon>Viridiplantae</taxon>
        <taxon>Streptophyta</taxon>
        <taxon>Embryophyta</taxon>
        <taxon>Tracheophyta</taxon>
        <taxon>Spermatophyta</taxon>
        <taxon>Magnoliopsida</taxon>
        <taxon>eudicotyledons</taxon>
        <taxon>Gunneridae</taxon>
        <taxon>Pentapetalae</taxon>
        <taxon>rosids</taxon>
        <taxon>malvids</taxon>
        <taxon>Brassicales</taxon>
        <taxon>Brassicaceae</taxon>
        <taxon>Camelineae</taxon>
        <taxon>Arabidopsis</taxon>
    </lineage>
</organism>
<accession>A0A8T2CA24</accession>